<evidence type="ECO:0000256" key="4">
    <source>
        <dbReference type="ARBA" id="ARBA00022833"/>
    </source>
</evidence>
<evidence type="ECO:0000256" key="3">
    <source>
        <dbReference type="ARBA" id="ARBA00022771"/>
    </source>
</evidence>
<dbReference type="PROSITE" id="PS00028">
    <property type="entry name" value="ZINC_FINGER_C2H2_1"/>
    <property type="match status" value="6"/>
</dbReference>
<comment type="caution">
    <text evidence="11">The sequence shown here is derived from an EMBL/GenBank/DDBJ whole genome shotgun (WGS) entry which is preliminary data.</text>
</comment>
<feature type="domain" description="C2H2-type" evidence="10">
    <location>
        <begin position="186"/>
        <end position="211"/>
    </location>
</feature>
<feature type="compositionally biased region" description="Basic and acidic residues" evidence="9">
    <location>
        <begin position="396"/>
        <end position="405"/>
    </location>
</feature>
<evidence type="ECO:0000259" key="10">
    <source>
        <dbReference type="PROSITE" id="PS50157"/>
    </source>
</evidence>
<feature type="domain" description="C2H2-type" evidence="10">
    <location>
        <begin position="218"/>
        <end position="243"/>
    </location>
</feature>
<accession>A0ABD3H467</accession>
<evidence type="ECO:0000256" key="5">
    <source>
        <dbReference type="ARBA" id="ARBA00023015"/>
    </source>
</evidence>
<keyword evidence="5" id="KW-0805">Transcription regulation</keyword>
<sequence length="469" mass="53783">MDEEAVSRRTRGKLKRPGNLDEGDEGRQGSLGHDLDQENDEDYRGSLDQDEEDEDSEGSLSTEESDEDSPPSPGVEGSRKKKQKEKKYTCQECDYAASKPALLIQHLRSHSDQKPFSCPVDGCLCKYKRQDHLLRHMRKHEGTRFRCSVPGCDQSFSIKSNLERHLKRHQDDPSFPRPKYSGEKNHKCSHPGCDKAFRFKSQLQTHEDTVHGVLNTEFICVYPGCGDKFTSDAELVKHAVEAHPYLLCEVCGETIARRNFSRHIRNHGAPKPVKVTCPYEGCTHEYNRETNLRIHIEAVHLKRKPFVCSYEGCGKRFSYKCVLERHELSAVHVHTGIDFEEELMRQRTGGRKKVRLEKIEDLYIRKKRPNNKGKGRKKRNQQEGKRFEEVEEPVDEMAKGGKGTDDFAGGENGDTEFTRAEDIDVLFGDEVIEDVYTYTELEEMDTFSGGDKVDHQEFSFTGVEAWMKT</sequence>
<keyword evidence="7" id="KW-0539">Nucleus</keyword>
<dbReference type="GO" id="GO:0008270">
    <property type="term" value="F:zinc ion binding"/>
    <property type="evidence" value="ECO:0007669"/>
    <property type="project" value="UniProtKB-KW"/>
</dbReference>
<keyword evidence="2" id="KW-0479">Metal-binding</keyword>
<dbReference type="Pfam" id="PF00096">
    <property type="entry name" value="zf-C2H2"/>
    <property type="match status" value="3"/>
</dbReference>
<dbReference type="PANTHER" id="PTHR46179:SF13">
    <property type="entry name" value="C2H2-TYPE DOMAIN-CONTAINING PROTEIN"/>
    <property type="match status" value="1"/>
</dbReference>
<dbReference type="SUPFAM" id="SSF57667">
    <property type="entry name" value="beta-beta-alpha zinc fingers"/>
    <property type="match status" value="3"/>
</dbReference>
<reference evidence="11 12" key="1">
    <citation type="submission" date="2024-09" db="EMBL/GenBank/DDBJ databases">
        <title>Chromosome-scale assembly of Riccia sorocarpa.</title>
        <authorList>
            <person name="Paukszto L."/>
        </authorList>
    </citation>
    <scope>NUCLEOTIDE SEQUENCE [LARGE SCALE GENOMIC DNA]</scope>
    <source>
        <strain evidence="11">LP-2024</strain>
        <tissue evidence="11">Aerial parts of the thallus</tissue>
    </source>
</reference>
<evidence type="ECO:0000256" key="9">
    <source>
        <dbReference type="SAM" id="MobiDB-lite"/>
    </source>
</evidence>
<comment type="subcellular location">
    <subcellularLocation>
        <location evidence="1">Nucleus</location>
    </subcellularLocation>
</comment>
<protein>
    <recommendedName>
        <fullName evidence="10">C2H2-type domain-containing protein</fullName>
    </recommendedName>
</protein>
<dbReference type="EMBL" id="JBJQOH010000006">
    <property type="protein sequence ID" value="KAL3685267.1"/>
    <property type="molecule type" value="Genomic_DNA"/>
</dbReference>
<evidence type="ECO:0000313" key="11">
    <source>
        <dbReference type="EMBL" id="KAL3685267.1"/>
    </source>
</evidence>
<dbReference type="PANTHER" id="PTHR46179">
    <property type="entry name" value="ZINC FINGER PROTEIN"/>
    <property type="match status" value="1"/>
</dbReference>
<gene>
    <name evidence="11" type="ORF">R1sor_003289</name>
</gene>
<keyword evidence="3 8" id="KW-0863">Zinc-finger</keyword>
<dbReference type="Gene3D" id="3.30.160.60">
    <property type="entry name" value="Classic Zinc Finger"/>
    <property type="match status" value="6"/>
</dbReference>
<dbReference type="InterPro" id="IPR036236">
    <property type="entry name" value="Znf_C2H2_sf"/>
</dbReference>
<feature type="compositionally biased region" description="Acidic residues" evidence="9">
    <location>
        <begin position="48"/>
        <end position="69"/>
    </location>
</feature>
<evidence type="ECO:0000313" key="12">
    <source>
        <dbReference type="Proteomes" id="UP001633002"/>
    </source>
</evidence>
<dbReference type="GO" id="GO:0005634">
    <property type="term" value="C:nucleus"/>
    <property type="evidence" value="ECO:0007669"/>
    <property type="project" value="UniProtKB-SubCell"/>
</dbReference>
<dbReference type="PROSITE" id="PS50157">
    <property type="entry name" value="ZINC_FINGER_C2H2_2"/>
    <property type="match status" value="7"/>
</dbReference>
<organism evidence="11 12">
    <name type="scientific">Riccia sorocarpa</name>
    <dbReference type="NCBI Taxonomy" id="122646"/>
    <lineage>
        <taxon>Eukaryota</taxon>
        <taxon>Viridiplantae</taxon>
        <taxon>Streptophyta</taxon>
        <taxon>Embryophyta</taxon>
        <taxon>Marchantiophyta</taxon>
        <taxon>Marchantiopsida</taxon>
        <taxon>Marchantiidae</taxon>
        <taxon>Marchantiales</taxon>
        <taxon>Ricciaceae</taxon>
        <taxon>Riccia</taxon>
    </lineage>
</organism>
<feature type="region of interest" description="Disordered" evidence="9">
    <location>
        <begin position="367"/>
        <end position="411"/>
    </location>
</feature>
<evidence type="ECO:0000256" key="1">
    <source>
        <dbReference type="ARBA" id="ARBA00004123"/>
    </source>
</evidence>
<feature type="domain" description="C2H2-type" evidence="10">
    <location>
        <begin position="275"/>
        <end position="305"/>
    </location>
</feature>
<feature type="domain" description="C2H2-type" evidence="10">
    <location>
        <begin position="306"/>
        <end position="336"/>
    </location>
</feature>
<evidence type="ECO:0000256" key="6">
    <source>
        <dbReference type="ARBA" id="ARBA00023163"/>
    </source>
</evidence>
<evidence type="ECO:0000256" key="7">
    <source>
        <dbReference type="ARBA" id="ARBA00023242"/>
    </source>
</evidence>
<dbReference type="InterPro" id="IPR013087">
    <property type="entry name" value="Znf_C2H2_type"/>
</dbReference>
<evidence type="ECO:0000256" key="2">
    <source>
        <dbReference type="ARBA" id="ARBA00022723"/>
    </source>
</evidence>
<dbReference type="InterPro" id="IPR051061">
    <property type="entry name" value="Zinc_finger_trans_reg"/>
</dbReference>
<keyword evidence="6" id="KW-0804">Transcription</keyword>
<dbReference type="Proteomes" id="UP001633002">
    <property type="component" value="Unassembled WGS sequence"/>
</dbReference>
<dbReference type="SMART" id="SM00355">
    <property type="entry name" value="ZnF_C2H2"/>
    <property type="match status" value="8"/>
</dbReference>
<feature type="compositionally biased region" description="Basic residues" evidence="9">
    <location>
        <begin position="367"/>
        <end position="379"/>
    </location>
</feature>
<proteinExistence type="predicted"/>
<dbReference type="AlphaFoldDB" id="A0ABD3H467"/>
<evidence type="ECO:0000256" key="8">
    <source>
        <dbReference type="PROSITE-ProRule" id="PRU00042"/>
    </source>
</evidence>
<keyword evidence="4" id="KW-0862">Zinc</keyword>
<feature type="domain" description="C2H2-type" evidence="10">
    <location>
        <begin position="145"/>
        <end position="174"/>
    </location>
</feature>
<name>A0ABD3H467_9MARC</name>
<feature type="domain" description="C2H2-type" evidence="10">
    <location>
        <begin position="116"/>
        <end position="145"/>
    </location>
</feature>
<keyword evidence="12" id="KW-1185">Reference proteome</keyword>
<feature type="domain" description="C2H2-type" evidence="10">
    <location>
        <begin position="88"/>
        <end position="115"/>
    </location>
</feature>
<feature type="region of interest" description="Disordered" evidence="9">
    <location>
        <begin position="1"/>
        <end position="83"/>
    </location>
</feature>